<reference evidence="5" key="1">
    <citation type="submission" date="2017-09" db="EMBL/GenBank/DDBJ databases">
        <title>Depth-based differentiation of microbial function through sediment-hosted aquifers and enrichment of novel symbionts in the deep terrestrial subsurface.</title>
        <authorList>
            <person name="Probst A.J."/>
            <person name="Ladd B."/>
            <person name="Jarett J.K."/>
            <person name="Geller-Mcgrath D.E."/>
            <person name="Sieber C.M.K."/>
            <person name="Emerson J.B."/>
            <person name="Anantharaman K."/>
            <person name="Thomas B.C."/>
            <person name="Malmstrom R."/>
            <person name="Stieglmeier M."/>
            <person name="Klingl A."/>
            <person name="Woyke T."/>
            <person name="Ryan C.M."/>
            <person name="Banfield J.F."/>
        </authorList>
    </citation>
    <scope>NUCLEOTIDE SEQUENCE [LARGE SCALE GENOMIC DNA]</scope>
</reference>
<organism evidence="4 5">
    <name type="scientific">Candidatus Uhrbacteria bacterium CG_4_9_14_3_um_filter_41_35</name>
    <dbReference type="NCBI Taxonomy" id="1975034"/>
    <lineage>
        <taxon>Bacteria</taxon>
        <taxon>Candidatus Uhriibacteriota</taxon>
    </lineage>
</organism>
<keyword evidence="2" id="KW-0812">Transmembrane</keyword>
<proteinExistence type="inferred from homology"/>
<dbReference type="AlphaFoldDB" id="A0A2M7XD52"/>
<dbReference type="PANTHER" id="PTHR30576:SF0">
    <property type="entry name" value="UNDECAPRENYL-PHOSPHATE N-ACETYLGALACTOSAMINYL 1-PHOSPHATE TRANSFERASE-RELATED"/>
    <property type="match status" value="1"/>
</dbReference>
<dbReference type="GO" id="GO:0016780">
    <property type="term" value="F:phosphotransferase activity, for other substituted phosphate groups"/>
    <property type="evidence" value="ECO:0007669"/>
    <property type="project" value="TreeGrafter"/>
</dbReference>
<dbReference type="Pfam" id="PF13727">
    <property type="entry name" value="CoA_binding_3"/>
    <property type="match status" value="1"/>
</dbReference>
<dbReference type="InterPro" id="IPR003362">
    <property type="entry name" value="Bact_transf"/>
</dbReference>
<evidence type="ECO:0000256" key="1">
    <source>
        <dbReference type="ARBA" id="ARBA00006464"/>
    </source>
</evidence>
<protein>
    <recommendedName>
        <fullName evidence="3">Bacterial sugar transferase domain-containing protein</fullName>
    </recommendedName>
</protein>
<feature type="transmembrane region" description="Helical" evidence="2">
    <location>
        <begin position="86"/>
        <end position="107"/>
    </location>
</feature>
<feature type="transmembrane region" description="Helical" evidence="2">
    <location>
        <begin position="119"/>
        <end position="141"/>
    </location>
</feature>
<accession>A0A2M7XD52</accession>
<feature type="transmembrane region" description="Helical" evidence="2">
    <location>
        <begin position="313"/>
        <end position="336"/>
    </location>
</feature>
<gene>
    <name evidence="4" type="ORF">CO173_04440</name>
</gene>
<evidence type="ECO:0000256" key="2">
    <source>
        <dbReference type="SAM" id="Phobius"/>
    </source>
</evidence>
<keyword evidence="2" id="KW-1133">Transmembrane helix</keyword>
<name>A0A2M7XD52_9BACT</name>
<dbReference type="Gene3D" id="3.40.50.720">
    <property type="entry name" value="NAD(P)-binding Rossmann-like Domain"/>
    <property type="match status" value="1"/>
</dbReference>
<dbReference type="EMBL" id="PFWT01000025">
    <property type="protein sequence ID" value="PJA45793.1"/>
    <property type="molecule type" value="Genomic_DNA"/>
</dbReference>
<feature type="transmembrane region" description="Helical" evidence="2">
    <location>
        <begin position="59"/>
        <end position="80"/>
    </location>
</feature>
<comment type="similarity">
    <text evidence="1">Belongs to the bacterial sugar transferase family.</text>
</comment>
<comment type="caution">
    <text evidence="4">The sequence shown here is derived from an EMBL/GenBank/DDBJ whole genome shotgun (WGS) entry which is preliminary data.</text>
</comment>
<dbReference type="Proteomes" id="UP000231263">
    <property type="component" value="Unassembled WGS sequence"/>
</dbReference>
<evidence type="ECO:0000313" key="4">
    <source>
        <dbReference type="EMBL" id="PJA45793.1"/>
    </source>
</evidence>
<feature type="domain" description="Bacterial sugar transferase" evidence="3">
    <location>
        <begin position="308"/>
        <end position="499"/>
    </location>
</feature>
<sequence length="503" mass="57886">MKGGHSFLNNIDLVIIAEIDRHYAYFDHNPDFETCWLIYCAGCVEIGEQSIFMVRKTQIYFKLAKIFTDITSVILALAFLPGFELTLSSITLLSLVMITLLSIFGTYQLGKSLSIIQSCFRFLIAVSVTIILVFYFNTFYSLNIFEYLRVILLSFVYLLSARIILEEYEARYYRRGIGQIPILLIGMSKAGENLLEKYTQEDSLQRLNIVGFLDNSRKESVIGVPYLGKLIDLENRIEAYRPEAVIQVGNLEQAVTITAICQKYNLEYHVLPSLIGALGTRVSINNFIGFPLISVRETNLEGWGFFFKKIFDIVASLALILLLSPVFLILVMVLVIERRTWHIIVHEQRVDGRIGSEFALFRFITLIDGAHEKPLDREELRLHSVGVVKDKSFEDATRVGKFLRKTELNELPQLFNVLNNTMSMVGPRPPYKEEVEHYTNFHQKRLRLKPGITGHWQVNKGKTAGTHDDLLRQDIWYIEHWSISQDFKILFKTALYVLKKIVS</sequence>
<dbReference type="Pfam" id="PF02397">
    <property type="entry name" value="Bac_transf"/>
    <property type="match status" value="1"/>
</dbReference>
<evidence type="ECO:0000313" key="5">
    <source>
        <dbReference type="Proteomes" id="UP000231263"/>
    </source>
</evidence>
<feature type="transmembrane region" description="Helical" evidence="2">
    <location>
        <begin position="147"/>
        <end position="165"/>
    </location>
</feature>
<feature type="transmembrane region" description="Helical" evidence="2">
    <location>
        <begin position="270"/>
        <end position="293"/>
    </location>
</feature>
<dbReference type="PANTHER" id="PTHR30576">
    <property type="entry name" value="COLANIC BIOSYNTHESIS UDP-GLUCOSE LIPID CARRIER TRANSFERASE"/>
    <property type="match status" value="1"/>
</dbReference>
<keyword evidence="2" id="KW-0472">Membrane</keyword>
<evidence type="ECO:0000259" key="3">
    <source>
        <dbReference type="Pfam" id="PF02397"/>
    </source>
</evidence>